<organism evidence="1 2">
    <name type="scientific">Neptuniibacter pectenicola</name>
    <dbReference type="NCBI Taxonomy" id="1806669"/>
    <lineage>
        <taxon>Bacteria</taxon>
        <taxon>Pseudomonadati</taxon>
        <taxon>Pseudomonadota</taxon>
        <taxon>Gammaproteobacteria</taxon>
        <taxon>Oceanospirillales</taxon>
        <taxon>Oceanospirillaceae</taxon>
        <taxon>Neptuniibacter</taxon>
    </lineage>
</organism>
<dbReference type="CDD" id="cd16439">
    <property type="entry name" value="beta_Kdo_transferase_KpsC_2"/>
    <property type="match status" value="1"/>
</dbReference>
<keyword evidence="2" id="KW-1185">Reference proteome</keyword>
<dbReference type="CDD" id="cd16440">
    <property type="entry name" value="beta_Kdo_transferase_KpsC_1"/>
    <property type="match status" value="1"/>
</dbReference>
<sequence>MKINRSARGSITSIAGWGFKETTAKARNFADKKNLPYLSFEDGFLRSLGLGVQGAVQHTLIVDYSGIYYNSFQVSDLETNIHSSITLSDAELKRSANCISGLRSNRLSKYNSAPEKAISIPERNRAVLVVDQTFGDASIEYGLASADSFKAMLEAAISENFEAEILVKIHPDVLAGKKQGHLLEAAREYDCRILAEDINPWSVLDVVDHVYVVTSQLGFEGLLAGKKVTCFGMPFYAGWGLTDDRQVCERRGVSRTLEQVFYAAYIQYCRYINPYTGVRCELEDTIRLISTQKKHLERHRGNWSVLGFSKWKKRFIPDFLGMGASVRFVDKPEEVSKQVASGDNLLVWSSRVSAAQEVLCANNGLKMWRMEDGFLRSVGLGADLVRPLSLVIDASGIYYDSSQPSDLENLLNNHNFDSELLLRAAKVREQLVQLRLSKYNVGVTSGLALPTDKRVVLVPGQVETDASIAKGSPVIQTNHALLEAVRSDNPDAFIIYKPHPDVLSGGRYGELSDAASGLYDQLITDISITDLFDVIDEVHTMSSLSGFEALLRNKRVVTYGLPFYAGWGLTEDKLSCERRSRNLTLDQLVAATLILYPIYVEPDSGQVCDIETIIHILHQRQGQVQGPSIKTRLYRAYRSVFEGKR</sequence>
<reference evidence="1 2" key="1">
    <citation type="submission" date="2024-03" db="EMBL/GenBank/DDBJ databases">
        <title>Community enrichment and isolation of bacterial strains for fucoidan degradation.</title>
        <authorList>
            <person name="Sichert A."/>
        </authorList>
    </citation>
    <scope>NUCLEOTIDE SEQUENCE [LARGE SCALE GENOMIC DNA]</scope>
    <source>
        <strain evidence="1 2">AS76</strain>
    </source>
</reference>
<dbReference type="EMBL" id="JBBMRA010000022">
    <property type="protein sequence ID" value="MEM5537897.1"/>
    <property type="molecule type" value="Genomic_DNA"/>
</dbReference>
<gene>
    <name evidence="1" type="ORF">WNY58_16040</name>
</gene>
<dbReference type="RefSeq" id="WP_342855065.1">
    <property type="nucleotide sequence ID" value="NZ_JBBMRA010000022.1"/>
</dbReference>
<name>A0ABU9TXL6_9GAMM</name>
<dbReference type="InterPro" id="IPR007833">
    <property type="entry name" value="Capsule_polysaccharide_synth"/>
</dbReference>
<dbReference type="Pfam" id="PF05159">
    <property type="entry name" value="Capsule_synth"/>
    <property type="match status" value="2"/>
</dbReference>
<dbReference type="Proteomes" id="UP001449225">
    <property type="component" value="Unassembled WGS sequence"/>
</dbReference>
<evidence type="ECO:0000313" key="2">
    <source>
        <dbReference type="Proteomes" id="UP001449225"/>
    </source>
</evidence>
<protein>
    <submittedName>
        <fullName evidence="1">Capsular polysaccharide biosynthesis protein</fullName>
    </submittedName>
</protein>
<accession>A0ABU9TXL6</accession>
<evidence type="ECO:0000313" key="1">
    <source>
        <dbReference type="EMBL" id="MEM5537897.1"/>
    </source>
</evidence>
<proteinExistence type="predicted"/>
<comment type="caution">
    <text evidence="1">The sequence shown here is derived from an EMBL/GenBank/DDBJ whole genome shotgun (WGS) entry which is preliminary data.</text>
</comment>